<dbReference type="InterPro" id="IPR001841">
    <property type="entry name" value="Znf_RING"/>
</dbReference>
<organism evidence="10 11">
    <name type="scientific">Corchorus capsularis</name>
    <name type="common">Jute</name>
    <dbReference type="NCBI Taxonomy" id="210143"/>
    <lineage>
        <taxon>Eukaryota</taxon>
        <taxon>Viridiplantae</taxon>
        <taxon>Streptophyta</taxon>
        <taxon>Embryophyta</taxon>
        <taxon>Tracheophyta</taxon>
        <taxon>Spermatophyta</taxon>
        <taxon>Magnoliopsida</taxon>
        <taxon>eudicotyledons</taxon>
        <taxon>Gunneridae</taxon>
        <taxon>Pentapetalae</taxon>
        <taxon>rosids</taxon>
        <taxon>malvids</taxon>
        <taxon>Malvales</taxon>
        <taxon>Malvaceae</taxon>
        <taxon>Grewioideae</taxon>
        <taxon>Apeibeae</taxon>
        <taxon>Corchorus</taxon>
    </lineage>
</organism>
<keyword evidence="4 7" id="KW-0863">Zinc-finger</keyword>
<evidence type="ECO:0000256" key="2">
    <source>
        <dbReference type="ARBA" id="ARBA00010552"/>
    </source>
</evidence>
<dbReference type="OMA" id="RESEMTW"/>
<keyword evidence="6 8" id="KW-0472">Membrane</keyword>
<keyword evidence="8" id="KW-1133">Transmembrane helix</keyword>
<evidence type="ECO:0000313" key="10">
    <source>
        <dbReference type="EMBL" id="OMO80633.1"/>
    </source>
</evidence>
<accession>A0A1R3IDH3</accession>
<dbReference type="CDD" id="cd16461">
    <property type="entry name" value="RING-H2_EL5-like"/>
    <property type="match status" value="1"/>
</dbReference>
<evidence type="ECO:0000256" key="6">
    <source>
        <dbReference type="ARBA" id="ARBA00023136"/>
    </source>
</evidence>
<dbReference type="EMBL" id="AWWV01010283">
    <property type="protein sequence ID" value="OMO80633.1"/>
    <property type="molecule type" value="Genomic_DNA"/>
</dbReference>
<dbReference type="Pfam" id="PF01042">
    <property type="entry name" value="Ribonuc_L-PSP"/>
    <property type="match status" value="1"/>
</dbReference>
<evidence type="ECO:0000256" key="7">
    <source>
        <dbReference type="PROSITE-ProRule" id="PRU00175"/>
    </source>
</evidence>
<dbReference type="SUPFAM" id="SSF57850">
    <property type="entry name" value="RING/U-box"/>
    <property type="match status" value="1"/>
</dbReference>
<dbReference type="NCBIfam" id="TIGR00004">
    <property type="entry name" value="Rid family detoxifying hydrolase"/>
    <property type="match status" value="1"/>
</dbReference>
<dbReference type="OrthoDB" id="309640at2759"/>
<dbReference type="PROSITE" id="PS01094">
    <property type="entry name" value="UPF0076"/>
    <property type="match status" value="1"/>
</dbReference>
<keyword evidence="3" id="KW-0479">Metal-binding</keyword>
<dbReference type="Gene3D" id="3.30.40.10">
    <property type="entry name" value="Zinc/RING finger domain, C3HC4 (zinc finger)"/>
    <property type="match status" value="1"/>
</dbReference>
<comment type="subcellular location">
    <subcellularLocation>
        <location evidence="1">Membrane</location>
    </subcellularLocation>
</comment>
<dbReference type="InterPro" id="IPR035959">
    <property type="entry name" value="RutC-like_sf"/>
</dbReference>
<reference evidence="10 11" key="1">
    <citation type="submission" date="2013-09" db="EMBL/GenBank/DDBJ databases">
        <title>Corchorus capsularis genome sequencing.</title>
        <authorList>
            <person name="Alam M."/>
            <person name="Haque M.S."/>
            <person name="Islam M.S."/>
            <person name="Emdad E.M."/>
            <person name="Islam M.M."/>
            <person name="Ahmed B."/>
            <person name="Halim A."/>
            <person name="Hossen Q.M.M."/>
            <person name="Hossain M.Z."/>
            <person name="Ahmed R."/>
            <person name="Khan M.M."/>
            <person name="Islam R."/>
            <person name="Rashid M.M."/>
            <person name="Khan S.A."/>
            <person name="Rahman M.S."/>
            <person name="Alam M."/>
        </authorList>
    </citation>
    <scope>NUCLEOTIDE SEQUENCE [LARGE SCALE GENOMIC DNA]</scope>
    <source>
        <strain evidence="11">cv. CVL-1</strain>
        <tissue evidence="10">Whole seedling</tissue>
    </source>
</reference>
<keyword evidence="5" id="KW-0862">Zinc</keyword>
<evidence type="ECO:0000259" key="9">
    <source>
        <dbReference type="PROSITE" id="PS50089"/>
    </source>
</evidence>
<dbReference type="InterPro" id="IPR013083">
    <property type="entry name" value="Znf_RING/FYVE/PHD"/>
</dbReference>
<dbReference type="SUPFAM" id="SSF55298">
    <property type="entry name" value="YjgF-like"/>
    <property type="match status" value="1"/>
</dbReference>
<dbReference type="Pfam" id="PF13639">
    <property type="entry name" value="zf-RING_2"/>
    <property type="match status" value="1"/>
</dbReference>
<dbReference type="InterPro" id="IPR019897">
    <property type="entry name" value="RidA_CS"/>
</dbReference>
<dbReference type="InterPro" id="IPR006056">
    <property type="entry name" value="RidA"/>
</dbReference>
<evidence type="ECO:0000256" key="5">
    <source>
        <dbReference type="ARBA" id="ARBA00022833"/>
    </source>
</evidence>
<feature type="transmembrane region" description="Helical" evidence="8">
    <location>
        <begin position="17"/>
        <end position="36"/>
    </location>
</feature>
<dbReference type="GO" id="GO:0008270">
    <property type="term" value="F:zinc ion binding"/>
    <property type="evidence" value="ECO:0007669"/>
    <property type="project" value="UniProtKB-KW"/>
</dbReference>
<dbReference type="SMART" id="SM01197">
    <property type="entry name" value="FANCL_C"/>
    <property type="match status" value="1"/>
</dbReference>
<dbReference type="PANTHER" id="PTHR46151:SF12">
    <property type="entry name" value="RING_U-BOX SUPERFAMILY PROTEIN"/>
    <property type="match status" value="1"/>
</dbReference>
<dbReference type="GO" id="GO:0016020">
    <property type="term" value="C:membrane"/>
    <property type="evidence" value="ECO:0007669"/>
    <property type="project" value="UniProtKB-SubCell"/>
</dbReference>
<dbReference type="AlphaFoldDB" id="A0A1R3IDH3"/>
<gene>
    <name evidence="10" type="ORF">CCACVL1_12833</name>
</gene>
<dbReference type="Gene3D" id="3.30.1330.40">
    <property type="entry name" value="RutC-like"/>
    <property type="match status" value="1"/>
</dbReference>
<proteinExistence type="inferred from homology"/>
<name>A0A1R3IDH3_COCAP</name>
<feature type="domain" description="RING-type" evidence="9">
    <location>
        <begin position="156"/>
        <end position="198"/>
    </location>
</feature>
<evidence type="ECO:0000256" key="4">
    <source>
        <dbReference type="ARBA" id="ARBA00022771"/>
    </source>
</evidence>
<protein>
    <submittedName>
        <fullName evidence="10">Zinc finger, RING-type</fullName>
    </submittedName>
</protein>
<evidence type="ECO:0000313" key="11">
    <source>
        <dbReference type="Proteomes" id="UP000188268"/>
    </source>
</evidence>
<keyword evidence="11" id="KW-1185">Reference proteome</keyword>
<evidence type="ECO:0000256" key="1">
    <source>
        <dbReference type="ARBA" id="ARBA00004370"/>
    </source>
</evidence>
<dbReference type="InterPro" id="IPR006175">
    <property type="entry name" value="YjgF/YER057c/UK114"/>
</dbReference>
<comment type="caution">
    <text evidence="10">The sequence shown here is derived from an EMBL/GenBank/DDBJ whole genome shotgun (WGS) entry which is preliminary data.</text>
</comment>
<evidence type="ECO:0000256" key="8">
    <source>
        <dbReference type="SAM" id="Phobius"/>
    </source>
</evidence>
<dbReference type="CDD" id="cd00448">
    <property type="entry name" value="YjgF_YER057c_UK114_family"/>
    <property type="match status" value="1"/>
</dbReference>
<dbReference type="Proteomes" id="UP000188268">
    <property type="component" value="Unassembled WGS sequence"/>
</dbReference>
<dbReference type="PANTHER" id="PTHR46151">
    <property type="entry name" value="NEP1-INTERACTING PROTEIN-LIKE 2"/>
    <property type="match status" value="1"/>
</dbReference>
<dbReference type="PROSITE" id="PS50089">
    <property type="entry name" value="ZF_RING_2"/>
    <property type="match status" value="1"/>
</dbReference>
<keyword evidence="8" id="KW-0812">Transmembrane</keyword>
<sequence length="456" mass="49543">MRDLGIGFLITVLKRTVFAAFTCIFAIGGAIVGTIAGAMKGQTTETGFFRGAGIGSVAGAITAVQLLESLADGESLSKVALLVSLLNGKVFIEWVSPAVLKAYQWQMNSLESTYREISDIYDINGEKGLSRSCIEKLPVHEFHSNKLTRSKEESSCSICLQELKDGELARNLPRCGHIFHIKCIDEWLNRQGTCPMCREHVCNDAEQVFGLHQPKGNLVNIERQQRNIPSYLTINSVYKFPVQFCSLHHFTNTTKKHKAEDKESNSETKGEMAWCSLRSLNVPTIDAGVLRTRSPLAAVGGVVAGSSLWRSSSRKGFPLACLSLSTAPGIKEAVATDKAPAALGPYSQAIKANNLLFVSGVLGLIPETGKFVSDSVEDQTEQVLKNMGEILKASGADYSSVVKTTIMLADLKDFKKVNEIYAKYFPSPAPARSTYQVAALPLDAKIEIECIATLKA</sequence>
<dbReference type="FunFam" id="3.30.1330.40:FF:000006">
    <property type="entry name" value="Reactive Intermediate Deaminase A, chloroplastic"/>
    <property type="match status" value="1"/>
</dbReference>
<dbReference type="Gramene" id="OMO80633">
    <property type="protein sequence ID" value="OMO80633"/>
    <property type="gene ID" value="CCACVL1_12833"/>
</dbReference>
<dbReference type="STRING" id="210143.A0A1R3IDH3"/>
<comment type="similarity">
    <text evidence="2">Belongs to the RutC family.</text>
</comment>
<dbReference type="SMART" id="SM00184">
    <property type="entry name" value="RING"/>
    <property type="match status" value="1"/>
</dbReference>
<evidence type="ECO:0000256" key="3">
    <source>
        <dbReference type="ARBA" id="ARBA00022723"/>
    </source>
</evidence>